<comment type="caution">
    <text evidence="4">The sequence shown here is derived from an EMBL/GenBank/DDBJ whole genome shotgun (WGS) entry which is preliminary data.</text>
</comment>
<feature type="region of interest" description="Disordered" evidence="1">
    <location>
        <begin position="164"/>
        <end position="183"/>
    </location>
</feature>
<dbReference type="Pfam" id="PF13413">
    <property type="entry name" value="HTH_25"/>
    <property type="match status" value="1"/>
</dbReference>
<dbReference type="RefSeq" id="WP_175594366.1">
    <property type="nucleotide sequence ID" value="NZ_JABWGN010000017.1"/>
</dbReference>
<dbReference type="Gene3D" id="1.10.260.40">
    <property type="entry name" value="lambda repressor-like DNA-binding domains"/>
    <property type="match status" value="1"/>
</dbReference>
<evidence type="ECO:0000259" key="3">
    <source>
        <dbReference type="Pfam" id="PF13464"/>
    </source>
</evidence>
<gene>
    <name evidence="4" type="ORF">HTZ77_36840</name>
</gene>
<keyword evidence="2" id="KW-1133">Transmembrane helix</keyword>
<reference evidence="4 5" key="1">
    <citation type="submission" date="2020-06" db="EMBL/GenBank/DDBJ databases">
        <title>Nonomuraea sp. SMC257, a novel actinomycete isolated from soil.</title>
        <authorList>
            <person name="Chanama M."/>
        </authorList>
    </citation>
    <scope>NUCLEOTIDE SEQUENCE [LARGE SCALE GENOMIC DNA]</scope>
    <source>
        <strain evidence="4 5">SMC257</strain>
    </source>
</reference>
<dbReference type="InterPro" id="IPR010982">
    <property type="entry name" value="Lambda_DNA-bd_dom_sf"/>
</dbReference>
<feature type="domain" description="Cytoskeleton protein RodZ-like C-terminal" evidence="3">
    <location>
        <begin position="195"/>
        <end position="263"/>
    </location>
</feature>
<feature type="region of interest" description="Disordered" evidence="1">
    <location>
        <begin position="249"/>
        <end position="273"/>
    </location>
</feature>
<protein>
    <submittedName>
        <fullName evidence="4">DUF4115 domain-containing protein</fullName>
    </submittedName>
</protein>
<keyword evidence="2" id="KW-0812">Transmembrane</keyword>
<dbReference type="EMBL" id="JABWGN010000017">
    <property type="protein sequence ID" value="NUW36932.1"/>
    <property type="molecule type" value="Genomic_DNA"/>
</dbReference>
<dbReference type="Pfam" id="PF13464">
    <property type="entry name" value="RodZ_C"/>
    <property type="match status" value="1"/>
</dbReference>
<dbReference type="PANTHER" id="PTHR34475">
    <property type="match status" value="1"/>
</dbReference>
<dbReference type="SUPFAM" id="SSF47413">
    <property type="entry name" value="lambda repressor-like DNA-binding domains"/>
    <property type="match status" value="1"/>
</dbReference>
<dbReference type="AlphaFoldDB" id="A0A7Y6M704"/>
<evidence type="ECO:0000313" key="4">
    <source>
        <dbReference type="EMBL" id="NUW36932.1"/>
    </source>
</evidence>
<accession>A0A7Y6M704</accession>
<proteinExistence type="predicted"/>
<name>A0A7Y6M704_9ACTN</name>
<evidence type="ECO:0000313" key="5">
    <source>
        <dbReference type="Proteomes" id="UP000586042"/>
    </source>
</evidence>
<evidence type="ECO:0000256" key="2">
    <source>
        <dbReference type="SAM" id="Phobius"/>
    </source>
</evidence>
<organism evidence="4 5">
    <name type="scientific">Nonomuraea montanisoli</name>
    <dbReference type="NCBI Taxonomy" id="2741721"/>
    <lineage>
        <taxon>Bacteria</taxon>
        <taxon>Bacillati</taxon>
        <taxon>Actinomycetota</taxon>
        <taxon>Actinomycetes</taxon>
        <taxon>Streptosporangiales</taxon>
        <taxon>Streptosporangiaceae</taxon>
        <taxon>Nonomuraea</taxon>
    </lineage>
</organism>
<sequence>MEDQRTHEQGAPAPGAETRSLGAVLSAARLSAGMTVEQLSALTRIREAIIHAFERDEFSQCGGDFYERGHIKALSRALGLDPEAMVHLYDELHGGEPPAVRMASVFRTDRRLRAAERRSPNWSMALGVALSLVVVFGIVRVMGGAGGTREAGVEQIPAVPSLPAPGVHQRAKPVPPRTGASARPTVAANQVVVQVKAKRSSYVNVADAEGRKLFAGMMEAGMTSTWRAPNRVDLEVSDATAVSVQVNGKKVGKLGSRGQTVRRSFGPPAPPAR</sequence>
<keyword evidence="5" id="KW-1185">Reference proteome</keyword>
<dbReference type="Proteomes" id="UP000586042">
    <property type="component" value="Unassembled WGS sequence"/>
</dbReference>
<dbReference type="InterPro" id="IPR050400">
    <property type="entry name" value="Bact_Cytoskel_RodZ"/>
</dbReference>
<keyword evidence="2" id="KW-0472">Membrane</keyword>
<feature type="transmembrane region" description="Helical" evidence="2">
    <location>
        <begin position="120"/>
        <end position="139"/>
    </location>
</feature>
<evidence type="ECO:0000256" key="1">
    <source>
        <dbReference type="SAM" id="MobiDB-lite"/>
    </source>
</evidence>
<dbReference type="GO" id="GO:0003677">
    <property type="term" value="F:DNA binding"/>
    <property type="evidence" value="ECO:0007669"/>
    <property type="project" value="InterPro"/>
</dbReference>
<dbReference type="InterPro" id="IPR025194">
    <property type="entry name" value="RodZ-like_C"/>
</dbReference>
<dbReference type="PANTHER" id="PTHR34475:SF1">
    <property type="entry name" value="CYTOSKELETON PROTEIN RODZ"/>
    <property type="match status" value="1"/>
</dbReference>